<dbReference type="EMBL" id="JARBHB010000003">
    <property type="protein sequence ID" value="KAJ8890338.1"/>
    <property type="molecule type" value="Genomic_DNA"/>
</dbReference>
<gene>
    <name evidence="1" type="ORF">PR048_009846</name>
</gene>
<name>A0ABQ9I115_9NEOP</name>
<sequence length="110" mass="12312">MSKSTISLFEPEVCEALIELLNNSIKDGSSTAECLDNSTLKQKLEDSNLNVHTSSCLPGGNFPVPYVLLADDAFPLRPSIMKPFLAAHDQRSNERIYNYRHCARRVVEND</sequence>
<evidence type="ECO:0008006" key="3">
    <source>
        <dbReference type="Google" id="ProtNLM"/>
    </source>
</evidence>
<keyword evidence="2" id="KW-1185">Reference proteome</keyword>
<evidence type="ECO:0000313" key="2">
    <source>
        <dbReference type="Proteomes" id="UP001159363"/>
    </source>
</evidence>
<evidence type="ECO:0000313" key="1">
    <source>
        <dbReference type="EMBL" id="KAJ8890338.1"/>
    </source>
</evidence>
<dbReference type="Proteomes" id="UP001159363">
    <property type="component" value="Chromosome 3"/>
</dbReference>
<organism evidence="1 2">
    <name type="scientific">Dryococelus australis</name>
    <dbReference type="NCBI Taxonomy" id="614101"/>
    <lineage>
        <taxon>Eukaryota</taxon>
        <taxon>Metazoa</taxon>
        <taxon>Ecdysozoa</taxon>
        <taxon>Arthropoda</taxon>
        <taxon>Hexapoda</taxon>
        <taxon>Insecta</taxon>
        <taxon>Pterygota</taxon>
        <taxon>Neoptera</taxon>
        <taxon>Polyneoptera</taxon>
        <taxon>Phasmatodea</taxon>
        <taxon>Verophasmatodea</taxon>
        <taxon>Anareolatae</taxon>
        <taxon>Phasmatidae</taxon>
        <taxon>Eurycanthinae</taxon>
        <taxon>Dryococelus</taxon>
    </lineage>
</organism>
<protein>
    <recommendedName>
        <fullName evidence="3">DDE Tnp4 domain-containing protein</fullName>
    </recommendedName>
</protein>
<comment type="caution">
    <text evidence="1">The sequence shown here is derived from an EMBL/GenBank/DDBJ whole genome shotgun (WGS) entry which is preliminary data.</text>
</comment>
<reference evidence="1 2" key="1">
    <citation type="submission" date="2023-02" db="EMBL/GenBank/DDBJ databases">
        <title>LHISI_Scaffold_Assembly.</title>
        <authorList>
            <person name="Stuart O.P."/>
            <person name="Cleave R."/>
            <person name="Magrath M.J.L."/>
            <person name="Mikheyev A.S."/>
        </authorList>
    </citation>
    <scope>NUCLEOTIDE SEQUENCE [LARGE SCALE GENOMIC DNA]</scope>
    <source>
        <strain evidence="1">Daus_M_001</strain>
        <tissue evidence="1">Leg muscle</tissue>
    </source>
</reference>
<proteinExistence type="predicted"/>
<accession>A0ABQ9I115</accession>